<reference evidence="1" key="1">
    <citation type="journal article" date="2021" name="bioRxiv">
        <title>Unraveling nitrogen, sulfur and carbon metabolic pathways and microbial community transcriptional responses to substrate deprivation and toxicity stresses in a bioreactor mimicking anoxic brackish coastal sediment conditions.</title>
        <authorList>
            <person name="Martins P.D."/>
            <person name="Echeveste M.J."/>
            <person name="Arshad A."/>
            <person name="Kurth J."/>
            <person name="Ouboter H."/>
            <person name="Jetten M.S.M."/>
            <person name="Welte C.U."/>
        </authorList>
    </citation>
    <scope>NUCLEOTIDE SEQUENCE</scope>
    <source>
        <strain evidence="1">MAG_39</strain>
    </source>
</reference>
<accession>A0A953M0V6</accession>
<dbReference type="Proteomes" id="UP000705867">
    <property type="component" value="Unassembled WGS sequence"/>
</dbReference>
<dbReference type="AlphaFoldDB" id="A0A953M0V6"/>
<organism evidence="1 2">
    <name type="scientific">Candidatus Nitrobium versatile</name>
    <dbReference type="NCBI Taxonomy" id="2884831"/>
    <lineage>
        <taxon>Bacteria</taxon>
        <taxon>Pseudomonadati</taxon>
        <taxon>Nitrospirota</taxon>
        <taxon>Nitrospiria</taxon>
        <taxon>Nitrospirales</taxon>
        <taxon>Nitrospiraceae</taxon>
        <taxon>Candidatus Nitrobium</taxon>
    </lineage>
</organism>
<sequence length="111" mass="12689">MEKLADGIFSQCNFMTRKGLTIFLKQNYARDLGEDIIDFIAAHCFDDTHKCDAQCLLCAFSHADAFKQLMYDSKLRSALLLILNNKNQKLRSHLLGRIYDINEEKASVADL</sequence>
<proteinExistence type="predicted"/>
<name>A0A953M0V6_9BACT</name>
<reference evidence="1" key="2">
    <citation type="submission" date="2021-08" db="EMBL/GenBank/DDBJ databases">
        <authorList>
            <person name="Dalcin Martins P."/>
        </authorList>
    </citation>
    <scope>NUCLEOTIDE SEQUENCE</scope>
    <source>
        <strain evidence="1">MAG_39</strain>
    </source>
</reference>
<dbReference type="EMBL" id="JAIOIV010000016">
    <property type="protein sequence ID" value="MBZ0154967.1"/>
    <property type="molecule type" value="Genomic_DNA"/>
</dbReference>
<comment type="caution">
    <text evidence="1">The sequence shown here is derived from an EMBL/GenBank/DDBJ whole genome shotgun (WGS) entry which is preliminary data.</text>
</comment>
<gene>
    <name evidence="1" type="ORF">K8I29_01980</name>
</gene>
<protein>
    <submittedName>
        <fullName evidence="1">Uncharacterized protein</fullName>
    </submittedName>
</protein>
<evidence type="ECO:0000313" key="2">
    <source>
        <dbReference type="Proteomes" id="UP000705867"/>
    </source>
</evidence>
<evidence type="ECO:0000313" key="1">
    <source>
        <dbReference type="EMBL" id="MBZ0154967.1"/>
    </source>
</evidence>